<keyword evidence="4" id="KW-0808">Transferase</keyword>
<accession>A4TXP4</accession>
<evidence type="ECO:0000256" key="8">
    <source>
        <dbReference type="ARBA" id="ARBA00023012"/>
    </source>
</evidence>
<dbReference type="AlphaFoldDB" id="A4TXP4"/>
<dbReference type="InterPro" id="IPR003661">
    <property type="entry name" value="HisK_dim/P_dom"/>
</dbReference>
<dbReference type="Gene3D" id="3.30.565.10">
    <property type="entry name" value="Histidine kinase-like ATPase, C-terminal domain"/>
    <property type="match status" value="1"/>
</dbReference>
<proteinExistence type="predicted"/>
<evidence type="ECO:0000256" key="1">
    <source>
        <dbReference type="ARBA" id="ARBA00000085"/>
    </source>
</evidence>
<dbReference type="PROSITE" id="PS50109">
    <property type="entry name" value="HIS_KIN"/>
    <property type="match status" value="1"/>
</dbReference>
<dbReference type="CDD" id="cd00130">
    <property type="entry name" value="PAS"/>
    <property type="match status" value="2"/>
</dbReference>
<dbReference type="Pfam" id="PF13188">
    <property type="entry name" value="PAS_8"/>
    <property type="match status" value="1"/>
</dbReference>
<dbReference type="GO" id="GO:0006355">
    <property type="term" value="P:regulation of DNA-templated transcription"/>
    <property type="evidence" value="ECO:0007669"/>
    <property type="project" value="InterPro"/>
</dbReference>
<dbReference type="InterPro" id="IPR013655">
    <property type="entry name" value="PAS_fold_3"/>
</dbReference>
<feature type="domain" description="PAS" evidence="10">
    <location>
        <begin position="134"/>
        <end position="186"/>
    </location>
</feature>
<gene>
    <name evidence="12" type="ORF">MGR_0571</name>
</gene>
<dbReference type="CDD" id="cd00082">
    <property type="entry name" value="HisKA"/>
    <property type="match status" value="1"/>
</dbReference>
<keyword evidence="6 12" id="KW-0418">Kinase</keyword>
<dbReference type="PROSITE" id="PS50113">
    <property type="entry name" value="PAC"/>
    <property type="match status" value="1"/>
</dbReference>
<evidence type="ECO:0000256" key="4">
    <source>
        <dbReference type="ARBA" id="ARBA00022679"/>
    </source>
</evidence>
<dbReference type="InterPro" id="IPR036890">
    <property type="entry name" value="HATPase_C_sf"/>
</dbReference>
<reference evidence="12" key="1">
    <citation type="journal article" date="2007" name="J. Bacteriol.">
        <title>Comparative genome analysis of four magnetotactic bacteria reveals a complex set of group-specific genes implicated in magnetosome biomineralization and function.</title>
        <authorList>
            <person name="Richter M."/>
            <person name="Kube M."/>
            <person name="Bazylinski D.A."/>
            <person name="Lombardot T."/>
            <person name="Gloeckner F.O."/>
            <person name="Reinhardt R."/>
            <person name="Schueler D."/>
        </authorList>
    </citation>
    <scope>NUCLEOTIDE SEQUENCE</scope>
    <source>
        <strain evidence="12">MSR-1</strain>
    </source>
</reference>
<dbReference type="SMART" id="SM00388">
    <property type="entry name" value="HisKA"/>
    <property type="match status" value="1"/>
</dbReference>
<evidence type="ECO:0000259" key="11">
    <source>
        <dbReference type="PROSITE" id="PS50113"/>
    </source>
</evidence>
<dbReference type="PROSITE" id="PS50112">
    <property type="entry name" value="PAS"/>
    <property type="match status" value="2"/>
</dbReference>
<dbReference type="Gene3D" id="1.10.287.130">
    <property type="match status" value="1"/>
</dbReference>
<dbReference type="Pfam" id="PF02518">
    <property type="entry name" value="HATPase_c"/>
    <property type="match status" value="1"/>
</dbReference>
<dbReference type="Gene3D" id="3.30.450.20">
    <property type="entry name" value="PAS domain"/>
    <property type="match status" value="3"/>
</dbReference>
<evidence type="ECO:0000256" key="5">
    <source>
        <dbReference type="ARBA" id="ARBA00022741"/>
    </source>
</evidence>
<dbReference type="InterPro" id="IPR013767">
    <property type="entry name" value="PAS_fold"/>
</dbReference>
<evidence type="ECO:0000259" key="10">
    <source>
        <dbReference type="PROSITE" id="PS50112"/>
    </source>
</evidence>
<dbReference type="Pfam" id="PF00989">
    <property type="entry name" value="PAS"/>
    <property type="match status" value="1"/>
</dbReference>
<dbReference type="PANTHER" id="PTHR43065:SF46">
    <property type="entry name" value="C4-DICARBOXYLATE TRANSPORT SENSOR PROTEIN DCTB"/>
    <property type="match status" value="1"/>
</dbReference>
<dbReference type="EMBL" id="CU459003">
    <property type="protein sequence ID" value="CAM75401.1"/>
    <property type="molecule type" value="Genomic_DNA"/>
</dbReference>
<dbReference type="InterPro" id="IPR000014">
    <property type="entry name" value="PAS"/>
</dbReference>
<evidence type="ECO:0000256" key="7">
    <source>
        <dbReference type="ARBA" id="ARBA00022840"/>
    </source>
</evidence>
<evidence type="ECO:0000259" key="9">
    <source>
        <dbReference type="PROSITE" id="PS50109"/>
    </source>
</evidence>
<dbReference type="InterPro" id="IPR005467">
    <property type="entry name" value="His_kinase_dom"/>
</dbReference>
<dbReference type="NCBIfam" id="TIGR00229">
    <property type="entry name" value="sensory_box"/>
    <property type="match status" value="3"/>
</dbReference>
<dbReference type="SUPFAM" id="SSF47384">
    <property type="entry name" value="Homodimeric domain of signal transducing histidine kinase"/>
    <property type="match status" value="1"/>
</dbReference>
<organism evidence="12">
    <name type="scientific">Magnetospirillum gryphiswaldense</name>
    <dbReference type="NCBI Taxonomy" id="55518"/>
    <lineage>
        <taxon>Bacteria</taxon>
        <taxon>Pseudomonadati</taxon>
        <taxon>Pseudomonadota</taxon>
        <taxon>Alphaproteobacteria</taxon>
        <taxon>Rhodospirillales</taxon>
        <taxon>Rhodospirillaceae</taxon>
        <taxon>Magnetospirillum</taxon>
    </lineage>
</organism>
<comment type="catalytic activity">
    <reaction evidence="1">
        <text>ATP + protein L-histidine = ADP + protein N-phospho-L-histidine.</text>
        <dbReference type="EC" id="2.7.13.3"/>
    </reaction>
</comment>
<dbReference type="SUPFAM" id="SSF55785">
    <property type="entry name" value="PYP-like sensor domain (PAS domain)"/>
    <property type="match status" value="3"/>
</dbReference>
<keyword evidence="5" id="KW-0547">Nucleotide-binding</keyword>
<dbReference type="InterPro" id="IPR036097">
    <property type="entry name" value="HisK_dim/P_sf"/>
</dbReference>
<dbReference type="SMART" id="SM00387">
    <property type="entry name" value="HATPase_c"/>
    <property type="match status" value="1"/>
</dbReference>
<protein>
    <recommendedName>
        <fullName evidence="2">histidine kinase</fullName>
        <ecNumber evidence="2">2.7.13.3</ecNumber>
    </recommendedName>
</protein>
<feature type="domain" description="Histidine kinase" evidence="9">
    <location>
        <begin position="399"/>
        <end position="607"/>
    </location>
</feature>
<dbReference type="PRINTS" id="PR00344">
    <property type="entry name" value="BCTRLSENSOR"/>
</dbReference>
<evidence type="ECO:0000313" key="12">
    <source>
        <dbReference type="EMBL" id="CAM75401.1"/>
    </source>
</evidence>
<dbReference type="GO" id="GO:0000155">
    <property type="term" value="F:phosphorelay sensor kinase activity"/>
    <property type="evidence" value="ECO:0007669"/>
    <property type="project" value="InterPro"/>
</dbReference>
<feature type="domain" description="PAS" evidence="10">
    <location>
        <begin position="259"/>
        <end position="295"/>
    </location>
</feature>
<dbReference type="RefSeq" id="WP_106001895.1">
    <property type="nucleotide sequence ID" value="NZ_CP027527.1"/>
</dbReference>
<keyword evidence="8" id="KW-0902">Two-component regulatory system</keyword>
<evidence type="ECO:0000256" key="6">
    <source>
        <dbReference type="ARBA" id="ARBA00022777"/>
    </source>
</evidence>
<keyword evidence="3" id="KW-0597">Phosphoprotein</keyword>
<evidence type="ECO:0000256" key="2">
    <source>
        <dbReference type="ARBA" id="ARBA00012438"/>
    </source>
</evidence>
<dbReference type="GO" id="GO:0005524">
    <property type="term" value="F:ATP binding"/>
    <property type="evidence" value="ECO:0007669"/>
    <property type="project" value="UniProtKB-KW"/>
</dbReference>
<dbReference type="InterPro" id="IPR000700">
    <property type="entry name" value="PAS-assoc_C"/>
</dbReference>
<dbReference type="EC" id="2.7.13.3" evidence="2"/>
<dbReference type="PANTHER" id="PTHR43065">
    <property type="entry name" value="SENSOR HISTIDINE KINASE"/>
    <property type="match status" value="1"/>
</dbReference>
<name>A4TXP4_9PROT</name>
<dbReference type="InterPro" id="IPR035965">
    <property type="entry name" value="PAS-like_dom_sf"/>
</dbReference>
<sequence>MNPQPAPAPFPATLVDLMADMACVLFRRRMDGDGHIRYEWFSPNVETIFGFAPAEMSVTRAGALNALHWADRDDHVRTVRRSADDGRPCVELFRIISADGQTHWLRGSARPQRQADGHVVWDGAWMDITRWMRAEHHFQTVMDHAEDCILTVDCESGIEWANAATERLFGWAEGGLRGQCLMELIQQSCPPGRPSCHGDQMLACFQRGTGEVVAIRTDGSTFPFEMTVSEVRSDGRLSLIVIGRDISRRKQTESVLAETEQRLRLTFEAAPMGILVADADGRIRESNPAFHFMSGSHSKITDTARLTDFIPASALPSMQTATDGVFCREIAVTGPKGDERRWRLTGSHFHASEKATLPSLLLLVEDITETIRAAEERRQMERVLTEGQKLEALGRLAGGIAHELNNMLGPILMGAEMLLRSATLDDKNRSRCDRIIEAAKHGRDIVRGVLAYCRQERQDLNAVDLVAVVRQFSELAGSILPPAIRLDQHIGPDQAMVMGNGGQITQILLNLANNGRDAMGGKGALAVSLEVVDGDAVLKVSDTGCGMSEKVAARIFDPFFTTKPVGQGTGLGLSVVHGLVTAMGGRVSVKSVSGQGTTFTITLPLADMACPTP</sequence>
<dbReference type="Pfam" id="PF08447">
    <property type="entry name" value="PAS_3"/>
    <property type="match status" value="1"/>
</dbReference>
<dbReference type="SMART" id="SM00091">
    <property type="entry name" value="PAS"/>
    <property type="match status" value="3"/>
</dbReference>
<dbReference type="SUPFAM" id="SSF55874">
    <property type="entry name" value="ATPase domain of HSP90 chaperone/DNA topoisomerase II/histidine kinase"/>
    <property type="match status" value="1"/>
</dbReference>
<feature type="domain" description="PAC" evidence="11">
    <location>
        <begin position="208"/>
        <end position="258"/>
    </location>
</feature>
<dbReference type="InterPro" id="IPR003594">
    <property type="entry name" value="HATPase_dom"/>
</dbReference>
<keyword evidence="7" id="KW-0067">ATP-binding</keyword>
<evidence type="ECO:0000256" key="3">
    <source>
        <dbReference type="ARBA" id="ARBA00022553"/>
    </source>
</evidence>
<dbReference type="InterPro" id="IPR004358">
    <property type="entry name" value="Sig_transdc_His_kin-like_C"/>
</dbReference>